<protein>
    <submittedName>
        <fullName evidence="1">Uncharacterized protein</fullName>
    </submittedName>
</protein>
<evidence type="ECO:0000313" key="1">
    <source>
        <dbReference type="EMBL" id="TKG61501.1"/>
    </source>
</evidence>
<dbReference type="EMBL" id="SWMS01000030">
    <property type="protein sequence ID" value="TKG61501.1"/>
    <property type="molecule type" value="Genomic_DNA"/>
</dbReference>
<organism evidence="1 2">
    <name type="scientific">Prauserella endophytica</name>
    <dbReference type="NCBI Taxonomy" id="1592324"/>
    <lineage>
        <taxon>Bacteria</taxon>
        <taxon>Bacillati</taxon>
        <taxon>Actinomycetota</taxon>
        <taxon>Actinomycetes</taxon>
        <taxon>Pseudonocardiales</taxon>
        <taxon>Pseudonocardiaceae</taxon>
        <taxon>Prauserella</taxon>
        <taxon>Prauserella coralliicola group</taxon>
    </lineage>
</organism>
<comment type="caution">
    <text evidence="1">The sequence shown here is derived from an EMBL/GenBank/DDBJ whole genome shotgun (WGS) entry which is preliminary data.</text>
</comment>
<name>A0ABY2RUU2_9PSEU</name>
<dbReference type="RefSeq" id="WP_137096977.1">
    <property type="nucleotide sequence ID" value="NZ_SWMS01000030.1"/>
</dbReference>
<accession>A0ABY2RUU2</accession>
<evidence type="ECO:0000313" key="2">
    <source>
        <dbReference type="Proteomes" id="UP000309992"/>
    </source>
</evidence>
<keyword evidence="2" id="KW-1185">Reference proteome</keyword>
<sequence length="155" mass="17521">MTVIGINGEPLLLDPDKVLRTLPLVHGVRAFEDDEWMVAFGHHHPRRAIAVFNALYRRACLRWDSHPPLHPRWGASLPGGWPSRPCYPSVAAELEYRWWRLIDSCPDEERPGHRGSDDYDDPCLHCLALSDPIGWVAAQCPATDPGAFPVTIWQP</sequence>
<proteinExistence type="predicted"/>
<reference evidence="1 2" key="1">
    <citation type="journal article" date="2015" name="Antonie Van Leeuwenhoek">
        <title>Prauserella endophytica sp. nov., an endophytic actinobacterium isolated from Tamarix taklamakanensis.</title>
        <authorList>
            <person name="Liu J.M."/>
            <person name="Habden X."/>
            <person name="Guo L."/>
            <person name="Tuo L."/>
            <person name="Jiang Z.K."/>
            <person name="Liu S.W."/>
            <person name="Liu X.F."/>
            <person name="Chen L."/>
            <person name="Li R.F."/>
            <person name="Zhang Y.Q."/>
            <person name="Sun C.H."/>
        </authorList>
    </citation>
    <scope>NUCLEOTIDE SEQUENCE [LARGE SCALE GENOMIC DNA]</scope>
    <source>
        <strain evidence="1 2">CGMCC 4.7182</strain>
    </source>
</reference>
<gene>
    <name evidence="1" type="ORF">FCN18_33210</name>
</gene>
<dbReference type="Proteomes" id="UP000309992">
    <property type="component" value="Unassembled WGS sequence"/>
</dbReference>